<organism evidence="3 4">
    <name type="scientific">Nonomuraea mangrovi</name>
    <dbReference type="NCBI Taxonomy" id="2316207"/>
    <lineage>
        <taxon>Bacteria</taxon>
        <taxon>Bacillati</taxon>
        <taxon>Actinomycetota</taxon>
        <taxon>Actinomycetes</taxon>
        <taxon>Streptosporangiales</taxon>
        <taxon>Streptosporangiaceae</taxon>
        <taxon>Nonomuraea</taxon>
    </lineage>
</organism>
<dbReference type="SUPFAM" id="SSF56801">
    <property type="entry name" value="Acetyl-CoA synthetase-like"/>
    <property type="match status" value="1"/>
</dbReference>
<reference evidence="4" key="1">
    <citation type="journal article" date="2019" name="Int. J. Syst. Evol. Microbiol.">
        <title>The Global Catalogue of Microorganisms (GCM) 10K type strain sequencing project: providing services to taxonomists for standard genome sequencing and annotation.</title>
        <authorList>
            <consortium name="The Broad Institute Genomics Platform"/>
            <consortium name="The Broad Institute Genome Sequencing Center for Infectious Disease"/>
            <person name="Wu L."/>
            <person name="Ma J."/>
        </authorList>
    </citation>
    <scope>NUCLEOTIDE SEQUENCE [LARGE SCALE GENOMIC DNA]</scope>
    <source>
        <strain evidence="4">ICMP 6774ER</strain>
    </source>
</reference>
<dbReference type="InterPro" id="IPR000873">
    <property type="entry name" value="AMP-dep_synth/lig_dom"/>
</dbReference>
<sequence length="486" mass="50736">MIDIISGVLATAGGAPDRTALIAPDGTPVSYGELKARLLTIAHALRGDDDFGVLFAVRPGPDAVALALGAVAAGGTLVLADPGLAPEVFAGRMTLARPRWVIAESALYLLSGPLKRVARRRGLLLPNLREPFPGARHLYTGPWLPGVPPGALRAGRLPAVQAAPVTRDHAAVVAFTSGTTEQPKGVVHTRRSLAEGLRMFVEAVPMEPGDVVHTDQFILGLPALIAGATWSMPGRGDQAEELARRGATHAFSVPVKLHGLLERTPRLPGGLRCLLLGAAPAPPAVLRRAREAAPKADILSVYALTEALPIAIASAEDKLAATGGDLLGAPLPGVRVRVADDGELFVGGPHLARGYLGDAPLTELATGDLVRLDAEGRLVLLGRKKDMILRDGVNIYPGVYEPAIAALPGVGEAAVVGLPDPDTGDEEVVLALTTTAGYDERLLRKALPDLMDASAFPDRIVTLAALPRKGRSDKLDRDAIRRLVGS</sequence>
<dbReference type="RefSeq" id="WP_379572939.1">
    <property type="nucleotide sequence ID" value="NZ_JBHUFV010000022.1"/>
</dbReference>
<dbReference type="EMBL" id="JBHUFV010000022">
    <property type="protein sequence ID" value="MFD1932898.1"/>
    <property type="molecule type" value="Genomic_DNA"/>
</dbReference>
<feature type="domain" description="AMP-binding enzyme C-terminal" evidence="2">
    <location>
        <begin position="401"/>
        <end position="469"/>
    </location>
</feature>
<dbReference type="Pfam" id="PF13193">
    <property type="entry name" value="AMP-binding_C"/>
    <property type="match status" value="1"/>
</dbReference>
<dbReference type="InterPro" id="IPR045851">
    <property type="entry name" value="AMP-bd_C_sf"/>
</dbReference>
<comment type="caution">
    <text evidence="3">The sequence shown here is derived from an EMBL/GenBank/DDBJ whole genome shotgun (WGS) entry which is preliminary data.</text>
</comment>
<keyword evidence="4" id="KW-1185">Reference proteome</keyword>
<protein>
    <submittedName>
        <fullName evidence="3">Class I adenylate-forming enzyme family protein</fullName>
    </submittedName>
</protein>
<evidence type="ECO:0000259" key="1">
    <source>
        <dbReference type="Pfam" id="PF00501"/>
    </source>
</evidence>
<dbReference type="InterPro" id="IPR042099">
    <property type="entry name" value="ANL_N_sf"/>
</dbReference>
<dbReference type="PANTHER" id="PTHR43767:SF1">
    <property type="entry name" value="NONRIBOSOMAL PEPTIDE SYNTHASE PES1 (EUROFUNG)-RELATED"/>
    <property type="match status" value="1"/>
</dbReference>
<dbReference type="InterPro" id="IPR025110">
    <property type="entry name" value="AMP-bd_C"/>
</dbReference>
<dbReference type="PANTHER" id="PTHR43767">
    <property type="entry name" value="LONG-CHAIN-FATTY-ACID--COA LIGASE"/>
    <property type="match status" value="1"/>
</dbReference>
<dbReference type="Gene3D" id="3.40.50.12780">
    <property type="entry name" value="N-terminal domain of ligase-like"/>
    <property type="match status" value="1"/>
</dbReference>
<evidence type="ECO:0000313" key="4">
    <source>
        <dbReference type="Proteomes" id="UP001597368"/>
    </source>
</evidence>
<dbReference type="Pfam" id="PF00501">
    <property type="entry name" value="AMP-binding"/>
    <property type="match status" value="1"/>
</dbReference>
<dbReference type="CDD" id="cd04433">
    <property type="entry name" value="AFD_class_I"/>
    <property type="match status" value="1"/>
</dbReference>
<evidence type="ECO:0000259" key="2">
    <source>
        <dbReference type="Pfam" id="PF13193"/>
    </source>
</evidence>
<gene>
    <name evidence="3" type="ORF">ACFSKW_15590</name>
</gene>
<dbReference type="Proteomes" id="UP001597368">
    <property type="component" value="Unassembled WGS sequence"/>
</dbReference>
<feature type="domain" description="AMP-dependent synthetase/ligase" evidence="1">
    <location>
        <begin position="12"/>
        <end position="356"/>
    </location>
</feature>
<dbReference type="Gene3D" id="3.30.300.30">
    <property type="match status" value="1"/>
</dbReference>
<accession>A0ABW4STJ1</accession>
<name>A0ABW4STJ1_9ACTN</name>
<evidence type="ECO:0000313" key="3">
    <source>
        <dbReference type="EMBL" id="MFD1932898.1"/>
    </source>
</evidence>
<dbReference type="InterPro" id="IPR050237">
    <property type="entry name" value="ATP-dep_AMP-bd_enzyme"/>
</dbReference>
<proteinExistence type="predicted"/>